<dbReference type="Proteomes" id="UP000004756">
    <property type="component" value="Unassembled WGS sequence"/>
</dbReference>
<comment type="caution">
    <text evidence="2">The sequence shown here is derived from an EMBL/GenBank/DDBJ whole genome shotgun (WGS) entry which is preliminary data.</text>
</comment>
<feature type="compositionally biased region" description="Pro residues" evidence="1">
    <location>
        <begin position="38"/>
        <end position="49"/>
    </location>
</feature>
<keyword evidence="3" id="KW-1185">Reference proteome</keyword>
<feature type="region of interest" description="Disordered" evidence="1">
    <location>
        <begin position="1"/>
        <end position="83"/>
    </location>
</feature>
<accession>C0CVE8</accession>
<dbReference type="AlphaFoldDB" id="C0CVE8"/>
<sequence length="83" mass="8694">MAGSKAEGGRKAQDRSELRRRPDACPSASALFRAPTVPEQPPLSAPLPPNSLRIATQSPVHPCPLSLTRGGPGGRNGKKCKIV</sequence>
<dbReference type="HOGENOM" id="CLU_2536562_0_0_9"/>
<organism evidence="2 3">
    <name type="scientific">[Clostridium] asparagiforme DSM 15981</name>
    <dbReference type="NCBI Taxonomy" id="518636"/>
    <lineage>
        <taxon>Bacteria</taxon>
        <taxon>Bacillati</taxon>
        <taxon>Bacillota</taxon>
        <taxon>Clostridia</taxon>
        <taxon>Lachnospirales</taxon>
        <taxon>Lachnospiraceae</taxon>
        <taxon>Enterocloster</taxon>
    </lineage>
</organism>
<protein>
    <submittedName>
        <fullName evidence="2">Uncharacterized protein</fullName>
    </submittedName>
</protein>
<evidence type="ECO:0000256" key="1">
    <source>
        <dbReference type="SAM" id="MobiDB-lite"/>
    </source>
</evidence>
<feature type="compositionally biased region" description="Basic and acidic residues" evidence="1">
    <location>
        <begin position="7"/>
        <end position="23"/>
    </location>
</feature>
<name>C0CVE8_9FIRM</name>
<evidence type="ECO:0000313" key="3">
    <source>
        <dbReference type="Proteomes" id="UP000004756"/>
    </source>
</evidence>
<dbReference type="EMBL" id="ACCJ01000041">
    <property type="protein sequence ID" value="EEG56924.1"/>
    <property type="molecule type" value="Genomic_DNA"/>
</dbReference>
<gene>
    <name evidence="2" type="ORF">CLOSTASPAR_00951</name>
</gene>
<proteinExistence type="predicted"/>
<reference evidence="2 3" key="1">
    <citation type="submission" date="2009-02" db="EMBL/GenBank/DDBJ databases">
        <title>Draft genome sequence of Clostridium asparagiforme (DSM 15981).</title>
        <authorList>
            <person name="Sudarsanam P."/>
            <person name="Ley R."/>
            <person name="Guruge J."/>
            <person name="Turnbaugh P.J."/>
            <person name="Mahowald M."/>
            <person name="Liep D."/>
            <person name="Gordon J."/>
        </authorList>
    </citation>
    <scope>NUCLEOTIDE SEQUENCE [LARGE SCALE GENOMIC DNA]</scope>
    <source>
        <strain evidence="2 3">DSM 15981</strain>
    </source>
</reference>
<evidence type="ECO:0000313" key="2">
    <source>
        <dbReference type="EMBL" id="EEG56924.1"/>
    </source>
</evidence>